<accession>A0A919KB79</accession>
<keyword evidence="2" id="KW-1185">Reference proteome</keyword>
<gene>
    <name evidence="1" type="ORF">Ari01nite_75560</name>
</gene>
<protein>
    <submittedName>
        <fullName evidence="1">Uncharacterized protein</fullName>
    </submittedName>
</protein>
<reference evidence="1" key="1">
    <citation type="submission" date="2021-01" db="EMBL/GenBank/DDBJ databases">
        <title>Whole genome shotgun sequence of Actinoplanes rishiriensis NBRC 108556.</title>
        <authorList>
            <person name="Komaki H."/>
            <person name="Tamura T."/>
        </authorList>
    </citation>
    <scope>NUCLEOTIDE SEQUENCE</scope>
    <source>
        <strain evidence="1">NBRC 108556</strain>
    </source>
</reference>
<dbReference type="RefSeq" id="WP_203787459.1">
    <property type="nucleotide sequence ID" value="NZ_BOMV01000080.1"/>
</dbReference>
<proteinExistence type="predicted"/>
<evidence type="ECO:0000313" key="2">
    <source>
        <dbReference type="Proteomes" id="UP000636960"/>
    </source>
</evidence>
<organism evidence="1 2">
    <name type="scientific">Paractinoplanes rishiriensis</name>
    <dbReference type="NCBI Taxonomy" id="1050105"/>
    <lineage>
        <taxon>Bacteria</taxon>
        <taxon>Bacillati</taxon>
        <taxon>Actinomycetota</taxon>
        <taxon>Actinomycetes</taxon>
        <taxon>Micromonosporales</taxon>
        <taxon>Micromonosporaceae</taxon>
        <taxon>Paractinoplanes</taxon>
    </lineage>
</organism>
<comment type="caution">
    <text evidence="1">The sequence shown here is derived from an EMBL/GenBank/DDBJ whole genome shotgun (WGS) entry which is preliminary data.</text>
</comment>
<evidence type="ECO:0000313" key="1">
    <source>
        <dbReference type="EMBL" id="GIF00092.1"/>
    </source>
</evidence>
<dbReference type="AlphaFoldDB" id="A0A919KB79"/>
<sequence length="207" mass="22871">MVTGVIIVGVRVIGDSSEDEMVACFLLGELTSRRFGAGIRRALAVVGESELLLTDPDLIDPAANRVRRELLGATRGYGENRDLFENFPGQVCWIRAVLTPEDLARVRYIEYPYWNELSAGSRLPSDAAKRIRSGIRVFGVSNRRFVAAARAVRRGQRFPPLILAGPRRDALVCLEGHLRLTAHALAGFPAEVECLVGTARAMDRWAR</sequence>
<dbReference type="EMBL" id="BOMV01000080">
    <property type="protein sequence ID" value="GIF00092.1"/>
    <property type="molecule type" value="Genomic_DNA"/>
</dbReference>
<dbReference type="Proteomes" id="UP000636960">
    <property type="component" value="Unassembled WGS sequence"/>
</dbReference>
<name>A0A919KB79_9ACTN</name>